<reference evidence="2" key="1">
    <citation type="submission" date="2023-03" db="EMBL/GenBank/DDBJ databases">
        <authorList>
            <person name="Steffen K."/>
            <person name="Cardenas P."/>
        </authorList>
    </citation>
    <scope>NUCLEOTIDE SEQUENCE</scope>
</reference>
<feature type="region of interest" description="Disordered" evidence="1">
    <location>
        <begin position="59"/>
        <end position="141"/>
    </location>
</feature>
<keyword evidence="3" id="KW-1185">Reference proteome</keyword>
<comment type="caution">
    <text evidence="2">The sequence shown here is derived from an EMBL/GenBank/DDBJ whole genome shotgun (WGS) entry which is preliminary data.</text>
</comment>
<accession>A0AA35X0C5</accession>
<feature type="compositionally biased region" description="Low complexity" evidence="1">
    <location>
        <begin position="59"/>
        <end position="75"/>
    </location>
</feature>
<gene>
    <name evidence="2" type="ORF">GBAR_LOCUS21959</name>
</gene>
<feature type="compositionally biased region" description="Polar residues" evidence="1">
    <location>
        <begin position="76"/>
        <end position="93"/>
    </location>
</feature>
<proteinExistence type="predicted"/>
<sequence>MECTFQSLPFLFPESQRPVLLAWREAAVQREMRQARRRREQLHRLRQQVALRLLQHQSNQLKQSNENQVQQSNQSDPSNKSNQSRQWDLSTDFNQEREPVQPNPLDHMNRDDQLTHHHSDQSLENQGPLYQDLPSSTEVLSESNWSTPIYSKSLPQSEDGGEVLAGLNEPLSTQDIALRDRVHTQMQLARLKLLGVVQLSVGERMAFISHDRALRTQRREREKVRRGEGEKVRREGERGEVYIGDREKSGR</sequence>
<evidence type="ECO:0000313" key="2">
    <source>
        <dbReference type="EMBL" id="CAI8039489.1"/>
    </source>
</evidence>
<feature type="region of interest" description="Disordered" evidence="1">
    <location>
        <begin position="219"/>
        <end position="251"/>
    </location>
</feature>
<evidence type="ECO:0000256" key="1">
    <source>
        <dbReference type="SAM" id="MobiDB-lite"/>
    </source>
</evidence>
<dbReference type="EMBL" id="CASHTH010003043">
    <property type="protein sequence ID" value="CAI8039489.1"/>
    <property type="molecule type" value="Genomic_DNA"/>
</dbReference>
<dbReference type="Proteomes" id="UP001174909">
    <property type="component" value="Unassembled WGS sequence"/>
</dbReference>
<feature type="compositionally biased region" description="Basic and acidic residues" evidence="1">
    <location>
        <begin position="107"/>
        <end position="121"/>
    </location>
</feature>
<organism evidence="2 3">
    <name type="scientific">Geodia barretti</name>
    <name type="common">Barrett's horny sponge</name>
    <dbReference type="NCBI Taxonomy" id="519541"/>
    <lineage>
        <taxon>Eukaryota</taxon>
        <taxon>Metazoa</taxon>
        <taxon>Porifera</taxon>
        <taxon>Demospongiae</taxon>
        <taxon>Heteroscleromorpha</taxon>
        <taxon>Tetractinellida</taxon>
        <taxon>Astrophorina</taxon>
        <taxon>Geodiidae</taxon>
        <taxon>Geodia</taxon>
    </lineage>
</organism>
<name>A0AA35X0C5_GEOBA</name>
<evidence type="ECO:0000313" key="3">
    <source>
        <dbReference type="Proteomes" id="UP001174909"/>
    </source>
</evidence>
<dbReference type="AlphaFoldDB" id="A0AA35X0C5"/>
<protein>
    <submittedName>
        <fullName evidence="2">Uncharacterized protein</fullName>
    </submittedName>
</protein>